<dbReference type="GO" id="GO:0016020">
    <property type="term" value="C:membrane"/>
    <property type="evidence" value="ECO:0007669"/>
    <property type="project" value="InterPro"/>
</dbReference>
<reference evidence="5" key="1">
    <citation type="journal article" date="2020" name="mSystems">
        <title>Genome- and Community-Level Interaction Insights into Carbon Utilization and Element Cycling Functions of Hydrothermarchaeota in Hydrothermal Sediment.</title>
        <authorList>
            <person name="Zhou Z."/>
            <person name="Liu Y."/>
            <person name="Xu W."/>
            <person name="Pan J."/>
            <person name="Luo Z.H."/>
            <person name="Li M."/>
        </authorList>
    </citation>
    <scope>NUCLEOTIDE SEQUENCE [LARGE SCALE GENOMIC DNA]</scope>
    <source>
        <strain evidence="5">SpSt-767</strain>
    </source>
</reference>
<accession>A0A7V6A4A4</accession>
<dbReference type="InterPro" id="IPR003439">
    <property type="entry name" value="ABC_transporter-like_ATP-bd"/>
</dbReference>
<sequence>MTTSPGASAEGLQESPAAIQIRDLNLFYGDFQALININANFKPRTITALIGPSGCGKSTLLRVFNRMNDLIEGVRLSGEVLVHGENIYGPQVNLTHLRKRVGMVFQQPNPFPLSIYDNVLYGPRLHGRPKKEKLQEILERSLAAVELWDELKDRLHVSALSLTEEQQQRLCLARVLAVEPEILLMDEPCSALDPVATLRIEELMQELKKNYTIIIVTHNMQQAARVSDDTGFMYLGELLEFGPTAQIFTRPQNSLTEDYITGKYG</sequence>
<keyword evidence="2" id="KW-0547">Nucleotide-binding</keyword>
<keyword evidence="3 5" id="KW-0067">ATP-binding</keyword>
<gene>
    <name evidence="5" type="primary">pstB</name>
    <name evidence="5" type="ORF">ENV52_08620</name>
</gene>
<dbReference type="GO" id="GO:0016887">
    <property type="term" value="F:ATP hydrolysis activity"/>
    <property type="evidence" value="ECO:0007669"/>
    <property type="project" value="InterPro"/>
</dbReference>
<dbReference type="PANTHER" id="PTHR43423">
    <property type="entry name" value="ABC TRANSPORTER I FAMILY MEMBER 17"/>
    <property type="match status" value="1"/>
</dbReference>
<dbReference type="GO" id="GO:0005315">
    <property type="term" value="F:phosphate transmembrane transporter activity"/>
    <property type="evidence" value="ECO:0007669"/>
    <property type="project" value="InterPro"/>
</dbReference>
<evidence type="ECO:0000256" key="1">
    <source>
        <dbReference type="ARBA" id="ARBA00022592"/>
    </source>
</evidence>
<keyword evidence="1" id="KW-0813">Transport</keyword>
<proteinExistence type="predicted"/>
<dbReference type="GO" id="GO:0035435">
    <property type="term" value="P:phosphate ion transmembrane transport"/>
    <property type="evidence" value="ECO:0007669"/>
    <property type="project" value="InterPro"/>
</dbReference>
<evidence type="ECO:0000313" key="5">
    <source>
        <dbReference type="EMBL" id="HHS29748.1"/>
    </source>
</evidence>
<evidence type="ECO:0000256" key="2">
    <source>
        <dbReference type="ARBA" id="ARBA00022741"/>
    </source>
</evidence>
<feature type="domain" description="ABC transporter" evidence="4">
    <location>
        <begin position="19"/>
        <end position="260"/>
    </location>
</feature>
<dbReference type="AlphaFoldDB" id="A0A7V6A4A4"/>
<protein>
    <submittedName>
        <fullName evidence="5">Phosphate ABC transporter ATP-binding protein</fullName>
    </submittedName>
</protein>
<dbReference type="GO" id="GO:0005524">
    <property type="term" value="F:ATP binding"/>
    <property type="evidence" value="ECO:0007669"/>
    <property type="project" value="UniProtKB-KW"/>
</dbReference>
<keyword evidence="1" id="KW-0592">Phosphate transport</keyword>
<dbReference type="InterPro" id="IPR003593">
    <property type="entry name" value="AAA+_ATPase"/>
</dbReference>
<evidence type="ECO:0000259" key="4">
    <source>
        <dbReference type="PROSITE" id="PS50893"/>
    </source>
</evidence>
<dbReference type="EMBL" id="DTGR01000137">
    <property type="protein sequence ID" value="HHS29748.1"/>
    <property type="molecule type" value="Genomic_DNA"/>
</dbReference>
<dbReference type="PANTHER" id="PTHR43423:SF1">
    <property type="entry name" value="ABC TRANSPORTER I FAMILY MEMBER 17"/>
    <property type="match status" value="1"/>
</dbReference>
<dbReference type="NCBIfam" id="TIGR00972">
    <property type="entry name" value="3a0107s01c2"/>
    <property type="match status" value="1"/>
</dbReference>
<dbReference type="InterPro" id="IPR027417">
    <property type="entry name" value="P-loop_NTPase"/>
</dbReference>
<name>A0A7V6A4A4_9BACT</name>
<comment type="caution">
    <text evidence="5">The sequence shown here is derived from an EMBL/GenBank/DDBJ whole genome shotgun (WGS) entry which is preliminary data.</text>
</comment>
<evidence type="ECO:0000256" key="3">
    <source>
        <dbReference type="ARBA" id="ARBA00022840"/>
    </source>
</evidence>
<dbReference type="SUPFAM" id="SSF52540">
    <property type="entry name" value="P-loop containing nucleoside triphosphate hydrolases"/>
    <property type="match status" value="1"/>
</dbReference>
<dbReference type="PROSITE" id="PS50893">
    <property type="entry name" value="ABC_TRANSPORTER_2"/>
    <property type="match status" value="1"/>
</dbReference>
<dbReference type="Gene3D" id="3.40.50.300">
    <property type="entry name" value="P-loop containing nucleotide triphosphate hydrolases"/>
    <property type="match status" value="1"/>
</dbReference>
<organism evidence="5">
    <name type="scientific">Desulfobacca acetoxidans</name>
    <dbReference type="NCBI Taxonomy" id="60893"/>
    <lineage>
        <taxon>Bacteria</taxon>
        <taxon>Pseudomonadati</taxon>
        <taxon>Thermodesulfobacteriota</taxon>
        <taxon>Desulfobaccia</taxon>
        <taxon>Desulfobaccales</taxon>
        <taxon>Desulfobaccaceae</taxon>
        <taxon>Desulfobacca</taxon>
    </lineage>
</organism>
<dbReference type="CDD" id="cd03260">
    <property type="entry name" value="ABC_PstB_phosphate_transporter"/>
    <property type="match status" value="1"/>
</dbReference>
<dbReference type="SMART" id="SM00382">
    <property type="entry name" value="AAA"/>
    <property type="match status" value="1"/>
</dbReference>
<dbReference type="Pfam" id="PF00005">
    <property type="entry name" value="ABC_tran"/>
    <property type="match status" value="1"/>
</dbReference>
<dbReference type="InterPro" id="IPR005670">
    <property type="entry name" value="PstB-like"/>
</dbReference>